<protein>
    <submittedName>
        <fullName evidence="2">Uncharacterized protein</fullName>
    </submittedName>
</protein>
<organism evidence="2">
    <name type="scientific">candidate division WOR-3 bacterium</name>
    <dbReference type="NCBI Taxonomy" id="2052148"/>
    <lineage>
        <taxon>Bacteria</taxon>
        <taxon>Bacteria division WOR-3</taxon>
    </lineage>
</organism>
<gene>
    <name evidence="2" type="ORF">ENV67_00225</name>
</gene>
<keyword evidence="1" id="KW-1133">Transmembrane helix</keyword>
<keyword evidence="1" id="KW-0472">Membrane</keyword>
<keyword evidence="1" id="KW-0812">Transmembrane</keyword>
<feature type="transmembrane region" description="Helical" evidence="1">
    <location>
        <begin position="257"/>
        <end position="276"/>
    </location>
</feature>
<reference evidence="2" key="1">
    <citation type="journal article" date="2020" name="mSystems">
        <title>Genome- and Community-Level Interaction Insights into Carbon Utilization and Element Cycling Functions of Hydrothermarchaeota in Hydrothermal Sediment.</title>
        <authorList>
            <person name="Zhou Z."/>
            <person name="Liu Y."/>
            <person name="Xu W."/>
            <person name="Pan J."/>
            <person name="Luo Z.H."/>
            <person name="Li M."/>
        </authorList>
    </citation>
    <scope>NUCLEOTIDE SEQUENCE [LARGE SCALE GENOMIC DNA]</scope>
    <source>
        <strain evidence="2">SpSt-780</strain>
    </source>
</reference>
<evidence type="ECO:0000256" key="1">
    <source>
        <dbReference type="SAM" id="Phobius"/>
    </source>
</evidence>
<dbReference type="AlphaFoldDB" id="A0A7C4U7A2"/>
<evidence type="ECO:0000313" key="2">
    <source>
        <dbReference type="EMBL" id="HGW90955.1"/>
    </source>
</evidence>
<sequence>MRFFEKILKIDRRWIFLIVGIVVIIPLIFPIGMPVLTTPPVRSLYNYVDKLQGTGKAVMLVTDFDPSTMPELLPMACAILRHCFAKKIPVYLYGGLYSAYVGMAEMALEKTLPDFPDLQYGKDYIFLGYVPGVSLVILGMGGSISGTFNTDYYGNKLDTLPLNKMVDNYKNIGIVIDLSGSASPETWVIYGYQRFGVRIGVGTTAVSAAQYYPMLQTGQFVGMLGGLKGAAEYEQLIKKAGIPTGRLEATIGMDAQSFVHIFLIFIIILGNIAFLITKKRKV</sequence>
<dbReference type="EMBL" id="DTHG01000004">
    <property type="protein sequence ID" value="HGW90955.1"/>
    <property type="molecule type" value="Genomic_DNA"/>
</dbReference>
<proteinExistence type="predicted"/>
<feature type="transmembrane region" description="Helical" evidence="1">
    <location>
        <begin position="124"/>
        <end position="144"/>
    </location>
</feature>
<name>A0A7C4U7A2_UNCW3</name>
<comment type="caution">
    <text evidence="2">The sequence shown here is derived from an EMBL/GenBank/DDBJ whole genome shotgun (WGS) entry which is preliminary data.</text>
</comment>
<feature type="transmembrane region" description="Helical" evidence="1">
    <location>
        <begin position="14"/>
        <end position="36"/>
    </location>
</feature>
<accession>A0A7C4U7A2</accession>